<accession>A0A4R4Q7K9</accession>
<dbReference type="OrthoDB" id="3830199at2"/>
<evidence type="ECO:0000313" key="2">
    <source>
        <dbReference type="Proteomes" id="UP000295075"/>
    </source>
</evidence>
<dbReference type="AlphaFoldDB" id="A0A4R4Q7K9"/>
<evidence type="ECO:0000313" key="1">
    <source>
        <dbReference type="EMBL" id="TDC31164.1"/>
    </source>
</evidence>
<keyword evidence="2" id="KW-1185">Reference proteome</keyword>
<sequence length="103" mass="11965">MPDYPSPIRDGVFVDQDGVSWRLRGGEVRWTRVRRLIQDPAVQVLHVYLDDLRTVPTSERSDLLRQIAPYVENPRKRPEDHTDFLLAEFKAGTRSMVVVEETC</sequence>
<name>A0A4R4Q7K9_9ACTN</name>
<dbReference type="RefSeq" id="WP_132405731.1">
    <property type="nucleotide sequence ID" value="NZ_SMKA01000036.1"/>
</dbReference>
<gene>
    <name evidence="1" type="ORF">E1261_11680</name>
</gene>
<proteinExistence type="predicted"/>
<protein>
    <submittedName>
        <fullName evidence="1">Uncharacterized protein</fullName>
    </submittedName>
</protein>
<organism evidence="1 2">
    <name type="scientific">Kribbella albertanoniae</name>
    <dbReference type="NCBI Taxonomy" id="1266829"/>
    <lineage>
        <taxon>Bacteria</taxon>
        <taxon>Bacillati</taxon>
        <taxon>Actinomycetota</taxon>
        <taxon>Actinomycetes</taxon>
        <taxon>Propionibacteriales</taxon>
        <taxon>Kribbellaceae</taxon>
        <taxon>Kribbella</taxon>
    </lineage>
</organism>
<dbReference type="EMBL" id="SMKA01000036">
    <property type="protein sequence ID" value="TDC31164.1"/>
    <property type="molecule type" value="Genomic_DNA"/>
</dbReference>
<reference evidence="1 2" key="1">
    <citation type="submission" date="2019-03" db="EMBL/GenBank/DDBJ databases">
        <title>Draft genome sequences of novel Actinobacteria.</title>
        <authorList>
            <person name="Sahin N."/>
            <person name="Ay H."/>
            <person name="Saygin H."/>
        </authorList>
    </citation>
    <scope>NUCLEOTIDE SEQUENCE [LARGE SCALE GENOMIC DNA]</scope>
    <source>
        <strain evidence="1 2">JCM 30547</strain>
    </source>
</reference>
<comment type="caution">
    <text evidence="1">The sequence shown here is derived from an EMBL/GenBank/DDBJ whole genome shotgun (WGS) entry which is preliminary data.</text>
</comment>
<dbReference type="Proteomes" id="UP000295075">
    <property type="component" value="Unassembled WGS sequence"/>
</dbReference>